<feature type="DNA-binding region" description="H-T-H motif" evidence="2">
    <location>
        <begin position="43"/>
        <end position="62"/>
    </location>
</feature>
<evidence type="ECO:0000313" key="4">
    <source>
        <dbReference type="EMBL" id="MXP42071.1"/>
    </source>
</evidence>
<dbReference type="InterPro" id="IPR050109">
    <property type="entry name" value="HTH-type_TetR-like_transc_reg"/>
</dbReference>
<dbReference type="OrthoDB" id="9811084at2"/>
<sequence length="218" mass="23744">MARKQVDPERRVEVGRERRARTRAKIIAAAFEVLGDERGLYARSEDVAVKAGVTRATFYNHFASMAELREALSIEVTHGFLEAVTATISQISDARDRSALAVRFYLHRARADRRWAWSMINLSAAGAIFGAETFSQAEQTVREGVEEGVFTLQSVALGRDLLLGTTLAAMASIVRGEVDGDYPESIAATILFGLGVPLEQALTCARRTLPSLALTSAD</sequence>
<name>A0A6I4UTG4_9SPHN</name>
<dbReference type="PANTHER" id="PTHR30055">
    <property type="entry name" value="HTH-TYPE TRANSCRIPTIONAL REGULATOR RUTR"/>
    <property type="match status" value="1"/>
</dbReference>
<reference evidence="4 5" key="1">
    <citation type="submission" date="2019-12" db="EMBL/GenBank/DDBJ databases">
        <title>Genomic-based taxomic classification of the family Erythrobacteraceae.</title>
        <authorList>
            <person name="Xu L."/>
        </authorList>
    </citation>
    <scope>NUCLEOTIDE SEQUENCE [LARGE SCALE GENOMIC DNA]</scope>
    <source>
        <strain evidence="4 5">MCCC 1K02066</strain>
    </source>
</reference>
<dbReference type="Proteomes" id="UP000469159">
    <property type="component" value="Unassembled WGS sequence"/>
</dbReference>
<evidence type="ECO:0000259" key="3">
    <source>
        <dbReference type="PROSITE" id="PS50977"/>
    </source>
</evidence>
<evidence type="ECO:0000313" key="5">
    <source>
        <dbReference type="Proteomes" id="UP000469159"/>
    </source>
</evidence>
<dbReference type="RefSeq" id="WP_160746924.1">
    <property type="nucleotide sequence ID" value="NZ_WTYK01000005.1"/>
</dbReference>
<evidence type="ECO:0000256" key="1">
    <source>
        <dbReference type="ARBA" id="ARBA00023125"/>
    </source>
</evidence>
<dbReference type="GO" id="GO:0003700">
    <property type="term" value="F:DNA-binding transcription factor activity"/>
    <property type="evidence" value="ECO:0007669"/>
    <property type="project" value="TreeGrafter"/>
</dbReference>
<comment type="caution">
    <text evidence="4">The sequence shown here is derived from an EMBL/GenBank/DDBJ whole genome shotgun (WGS) entry which is preliminary data.</text>
</comment>
<dbReference type="InterPro" id="IPR009057">
    <property type="entry name" value="Homeodomain-like_sf"/>
</dbReference>
<dbReference type="InterPro" id="IPR001647">
    <property type="entry name" value="HTH_TetR"/>
</dbReference>
<organism evidence="4 5">
    <name type="scientific">Croceibacterium soli</name>
    <dbReference type="NCBI Taxonomy" id="1739690"/>
    <lineage>
        <taxon>Bacteria</taxon>
        <taxon>Pseudomonadati</taxon>
        <taxon>Pseudomonadota</taxon>
        <taxon>Alphaproteobacteria</taxon>
        <taxon>Sphingomonadales</taxon>
        <taxon>Erythrobacteraceae</taxon>
        <taxon>Croceibacterium</taxon>
    </lineage>
</organism>
<dbReference type="EMBL" id="WTYK01000005">
    <property type="protein sequence ID" value="MXP42071.1"/>
    <property type="molecule type" value="Genomic_DNA"/>
</dbReference>
<dbReference type="AlphaFoldDB" id="A0A6I4UTG4"/>
<dbReference type="PANTHER" id="PTHR30055:SF226">
    <property type="entry name" value="HTH-TYPE TRANSCRIPTIONAL REGULATOR PKSA"/>
    <property type="match status" value="1"/>
</dbReference>
<keyword evidence="5" id="KW-1185">Reference proteome</keyword>
<accession>A0A6I4UTG4</accession>
<proteinExistence type="predicted"/>
<dbReference type="InterPro" id="IPR049513">
    <property type="entry name" value="TetR_C_40"/>
</dbReference>
<dbReference type="Gene3D" id="1.10.357.10">
    <property type="entry name" value="Tetracycline Repressor, domain 2"/>
    <property type="match status" value="1"/>
</dbReference>
<dbReference type="GO" id="GO:0000976">
    <property type="term" value="F:transcription cis-regulatory region binding"/>
    <property type="evidence" value="ECO:0007669"/>
    <property type="project" value="TreeGrafter"/>
</dbReference>
<dbReference type="Pfam" id="PF21306">
    <property type="entry name" value="TetR_C_40"/>
    <property type="match status" value="1"/>
</dbReference>
<dbReference type="SUPFAM" id="SSF46689">
    <property type="entry name" value="Homeodomain-like"/>
    <property type="match status" value="1"/>
</dbReference>
<feature type="domain" description="HTH tetR-type" evidence="3">
    <location>
        <begin position="20"/>
        <end position="80"/>
    </location>
</feature>
<protein>
    <submittedName>
        <fullName evidence="4">TetR family transcriptional regulator</fullName>
    </submittedName>
</protein>
<gene>
    <name evidence="4" type="ORF">GRI75_10505</name>
</gene>
<evidence type="ECO:0000256" key="2">
    <source>
        <dbReference type="PROSITE-ProRule" id="PRU00335"/>
    </source>
</evidence>
<keyword evidence="1 2" id="KW-0238">DNA-binding</keyword>
<dbReference type="Pfam" id="PF00440">
    <property type="entry name" value="TetR_N"/>
    <property type="match status" value="1"/>
</dbReference>
<dbReference type="PROSITE" id="PS50977">
    <property type="entry name" value="HTH_TETR_2"/>
    <property type="match status" value="1"/>
</dbReference>